<protein>
    <submittedName>
        <fullName evidence="2">Sugar transporter</fullName>
    </submittedName>
</protein>
<keyword evidence="2" id="KW-0762">Sugar transport</keyword>
<keyword evidence="3" id="KW-1185">Reference proteome</keyword>
<keyword evidence="1" id="KW-1133">Transmembrane helix</keyword>
<comment type="caution">
    <text evidence="2">The sequence shown here is derived from an EMBL/GenBank/DDBJ whole genome shotgun (WGS) entry which is preliminary data.</text>
</comment>
<evidence type="ECO:0000313" key="3">
    <source>
        <dbReference type="Proteomes" id="UP001205601"/>
    </source>
</evidence>
<name>A0ABT2NP13_9RHOB</name>
<dbReference type="Proteomes" id="UP001205601">
    <property type="component" value="Unassembled WGS sequence"/>
</dbReference>
<keyword evidence="1" id="KW-0812">Transmembrane</keyword>
<dbReference type="EMBL" id="JAOCQF010000002">
    <property type="protein sequence ID" value="MCT8330677.1"/>
    <property type="molecule type" value="Genomic_DNA"/>
</dbReference>
<feature type="transmembrane region" description="Helical" evidence="1">
    <location>
        <begin position="377"/>
        <end position="399"/>
    </location>
</feature>
<organism evidence="2 3">
    <name type="scientific">Albidovulum sediminis</name>
    <dbReference type="NCBI Taxonomy" id="3066345"/>
    <lineage>
        <taxon>Bacteria</taxon>
        <taxon>Pseudomonadati</taxon>
        <taxon>Pseudomonadota</taxon>
        <taxon>Alphaproteobacteria</taxon>
        <taxon>Rhodobacterales</taxon>
        <taxon>Paracoccaceae</taxon>
        <taxon>Albidovulum</taxon>
    </lineage>
</organism>
<keyword evidence="2" id="KW-0813">Transport</keyword>
<reference evidence="3" key="1">
    <citation type="submission" date="2023-07" db="EMBL/GenBank/DDBJ databases">
        <title>Defluviimonas sediminis sp. nov., isolated from mangrove sediment.</title>
        <authorList>
            <person name="Liu L."/>
            <person name="Li J."/>
            <person name="Huang Y."/>
            <person name="Pan J."/>
            <person name="Li M."/>
        </authorList>
    </citation>
    <scope>NUCLEOTIDE SEQUENCE [LARGE SCALE GENOMIC DNA]</scope>
    <source>
        <strain evidence="3">FT324</strain>
    </source>
</reference>
<dbReference type="RefSeq" id="WP_261496534.1">
    <property type="nucleotide sequence ID" value="NZ_JAOCQF010000002.1"/>
</dbReference>
<evidence type="ECO:0000256" key="1">
    <source>
        <dbReference type="SAM" id="Phobius"/>
    </source>
</evidence>
<dbReference type="InterPro" id="IPR050445">
    <property type="entry name" value="Bact_polysacc_biosynth/exp"/>
</dbReference>
<feature type="transmembrane region" description="Helical" evidence="1">
    <location>
        <begin position="48"/>
        <end position="69"/>
    </location>
</feature>
<evidence type="ECO:0000313" key="2">
    <source>
        <dbReference type="EMBL" id="MCT8330677.1"/>
    </source>
</evidence>
<dbReference type="PANTHER" id="PTHR32309:SF13">
    <property type="entry name" value="FERRIC ENTEROBACTIN TRANSPORT PROTEIN FEPE"/>
    <property type="match status" value="1"/>
</dbReference>
<dbReference type="PANTHER" id="PTHR32309">
    <property type="entry name" value="TYROSINE-PROTEIN KINASE"/>
    <property type="match status" value="1"/>
</dbReference>
<proteinExistence type="predicted"/>
<accession>A0ABT2NP13</accession>
<gene>
    <name evidence="2" type="ORF">N5I32_14220</name>
</gene>
<keyword evidence="1" id="KW-0472">Membrane</keyword>
<sequence length="405" mass="43996">MSQPALAQPALAQPLRPLPAPVTVPDPSTVFLVRSRLRSAARSRRRRLIASFVLAVLLPAALAIGYLFALAEDQFHSRVAFSVRSEAAPIGPDLGVLAAVGGIASASAPDADILFDFIGSEQMVAAIDRRLDLARLFHPVDSDPVFTLADGATREDKVDYWHRMVRVRRDAGTGLLNVEARAFRAADARALTAAIFEESEALVNRLSEQARRDAIRYAAADLADAEARLRDKRRLLAEFRDENRIIDPKADVEGQMGLLAALQSELVQTLVERDMLLSYAKADDQRVAQANRRVDAVSARIEAERETLGLGGDGRAMASLLGRYEELRTDLEFAAGAYTQALAGHAAAQAEARRKSRYLAAHVAPTLPESAVHPRRVLLSALIAMGLVVAWGIGTVLAYNLRDSR</sequence>